<evidence type="ECO:0000313" key="2">
    <source>
        <dbReference type="EMBL" id="PSS31036.1"/>
    </source>
</evidence>
<gene>
    <name evidence="2" type="ORF">PHLCEN_2v2368</name>
</gene>
<accession>A0A2R6RLY6</accession>
<dbReference type="AlphaFoldDB" id="A0A2R6RLY6"/>
<dbReference type="EMBL" id="MLYV02000221">
    <property type="protein sequence ID" value="PSS31036.1"/>
    <property type="molecule type" value="Genomic_DNA"/>
</dbReference>
<organism evidence="2 3">
    <name type="scientific">Hermanssonia centrifuga</name>
    <dbReference type="NCBI Taxonomy" id="98765"/>
    <lineage>
        <taxon>Eukaryota</taxon>
        <taxon>Fungi</taxon>
        <taxon>Dikarya</taxon>
        <taxon>Basidiomycota</taxon>
        <taxon>Agaricomycotina</taxon>
        <taxon>Agaricomycetes</taxon>
        <taxon>Polyporales</taxon>
        <taxon>Meruliaceae</taxon>
        <taxon>Hermanssonia</taxon>
    </lineage>
</organism>
<feature type="transmembrane region" description="Helical" evidence="1">
    <location>
        <begin position="78"/>
        <end position="104"/>
    </location>
</feature>
<protein>
    <submittedName>
        <fullName evidence="2">Uncharacterized protein</fullName>
    </submittedName>
</protein>
<feature type="transmembrane region" description="Helical" evidence="1">
    <location>
        <begin position="47"/>
        <end position="72"/>
    </location>
</feature>
<keyword evidence="1" id="KW-1133">Transmembrane helix</keyword>
<keyword evidence="3" id="KW-1185">Reference proteome</keyword>
<reference evidence="2 3" key="1">
    <citation type="submission" date="2018-02" db="EMBL/GenBank/DDBJ databases">
        <title>Genome sequence of the basidiomycete white-rot fungus Phlebia centrifuga.</title>
        <authorList>
            <person name="Granchi Z."/>
            <person name="Peng M."/>
            <person name="de Vries R.P."/>
            <person name="Hilden K."/>
            <person name="Makela M.R."/>
            <person name="Grigoriev I."/>
            <person name="Riley R."/>
        </authorList>
    </citation>
    <scope>NUCLEOTIDE SEQUENCE [LARGE SCALE GENOMIC DNA]</scope>
    <source>
        <strain evidence="2 3">FBCC195</strain>
    </source>
</reference>
<evidence type="ECO:0000313" key="3">
    <source>
        <dbReference type="Proteomes" id="UP000186601"/>
    </source>
</evidence>
<name>A0A2R6RLY6_9APHY</name>
<keyword evidence="1" id="KW-0812">Transmembrane</keyword>
<sequence>MPSVLAAIEEAWQAPGTRVEFFLQVFDNAYICISVNIASYASKLRGLFWIASSSFVFPVMLSLAQIIFLYVASDDINLVYVTLLFYVNDIVEIVCALVATLLVVGNSAQEAIDLEKMMVISLPQATRNAPYRSFSHANSMGEASGVEFESYYDTGSRTGSCTPSFIQ</sequence>
<comment type="caution">
    <text evidence="2">The sequence shown here is derived from an EMBL/GenBank/DDBJ whole genome shotgun (WGS) entry which is preliminary data.</text>
</comment>
<dbReference type="Proteomes" id="UP000186601">
    <property type="component" value="Unassembled WGS sequence"/>
</dbReference>
<keyword evidence="1" id="KW-0472">Membrane</keyword>
<proteinExistence type="predicted"/>
<evidence type="ECO:0000256" key="1">
    <source>
        <dbReference type="SAM" id="Phobius"/>
    </source>
</evidence>
<dbReference type="OrthoDB" id="2742556at2759"/>